<dbReference type="EMBL" id="DQ491002">
    <property type="protein sequence ID" value="ABT14439.1"/>
    <property type="molecule type" value="Genomic_DNA"/>
</dbReference>
<organismHost>
    <name type="scientific">Chlorella</name>
    <dbReference type="NCBI Taxonomy" id="3071"/>
</organismHost>
<proteinExistence type="predicted"/>
<dbReference type="InterPro" id="IPR010568">
    <property type="entry name" value="Chlorovirusi_glycop_rpt"/>
</dbReference>
<gene>
    <name evidence="1" type="primary">B040L</name>
    <name evidence="1" type="ORF">NY2A_B040L</name>
</gene>
<protein>
    <submittedName>
        <fullName evidence="1">Uncharacterized protein B040L</fullName>
    </submittedName>
</protein>
<evidence type="ECO:0000313" key="1">
    <source>
        <dbReference type="EMBL" id="ABT14439.1"/>
    </source>
</evidence>
<keyword evidence="2" id="KW-1185">Reference proteome</keyword>
<sequence>MSYNNFKYNMQKYAHIDPATRNIVVPGNLYVEGSANIPGLQPADIAPISTTDIVGNILSGQYVSVSGNVKGKYLIGNGTFLENLIVEVPGNITADIVGNISGPKITLTGNMSSTTLVGNASMLLGVVVGFPSTGIADVRGNVFAPGNVNAANVEASNFITYGNAFTNTNSITGNVIASYFSGNGFFLTDVTQTFPSSAAIDIVGNVLAPANVDTATLTTGNITAANTMMNTMNITGNITSSYFSGNASNVTGAIPSSLNINVFGNVYATGNITAAYFNGNGHAVTLDGYTIIPRGNVANQVARLALSNALPGSVVFQADANVTYMLLGTPATSTSNWLQFTGANFPVTSVMGRTGNVLLLSNIDVKTIGGANIATSGSLMSANINIVGNATGQNATANVVTSGNVITSTIKTDTMTIAGNVVANYLIGNGMLLESVQLTVPRSANIDIVGNVIANANVDTQNITTTVMRTGNVILSGQVSVVGNVSAAYFVGNGSTITGIPATGTQPINIIGNVFAPGNVNAANVSTGVIVAGNAIAVGQINTVGNVITNAFFVGSGSGLTNVPAIVTGTQNINITGNVLSTGNVDVPNVSTSILRASNVIVTGQVNSIGNVVANYFIGSGAQLSNVTATLGGTQVVDVVGNVVASANVDASNVSTSILRVTGNINVLGQVNTLGNIIGSNFFGSGSGLTGVTAVASGNQNIDIIGNVAATGNVDASNVTSSIVRVVGNGVVGGQVNVLGNVVANRLFGNGIFLSGIVTIGNITADVVGNVLAFGNVNTQNVMTSSLWVNSNCIVSGQVNVSGNVIANDFVGDGSLLQGIAFGSTGSPLPSFVPPVTGFTADVADTVLYSNTAGWTIQIQQYQSVNIGITTYNMPTNPDTPFVNLPSTVTQRLNSPWTFSNGVWTGNVNLFTTTTSFASQPISMGYNSGYGALGGNSSAMNGVGIPMLSRNGLFQTTLSSGWRGDVWPNPDTGNLWVFILPSSDTTILGQFFSRGRIYFLEMTKNLNYLVSWHTVADSTNYDIATLAPAGTQLTNYYIASATEAYLMFAFSNATANPIVYDRICIPNDRTYYTCFIARVNPTARTCQWSVCIVGTNGINLNNTNAFTVNPQRNIFYLQSIIQNAGGGTYPMIVGNSTGANIATFTFPSGTRQIGMGIAFFPGNGIYIPNTLSGVYNTTFDSLFALRLTQNSDIWSADGQVAYTCWSSTGSQTMNLGTWNMASNTWTLRSAISPQQASGTGGFTSQPFIYRLPVGNVNSTWTGATITTTRDVSGSDSRQPQVTSITPANNGNVFIFAVSTAVNTAITATSTWGTATTSVGAGNLYSPPQVFRFQDTNGTFSNYGALSATSTTIAQRSFGGINTWNGITSVKIPGSNTSVRVMSTTNFNDLVLNGVSMANTNAATTIYYPAMFDINSSLTISNFMGQLPLTISNTAVSSALVTSPTIYFGPNADSTYHIVGCNALGAAKMGNV</sequence>
<reference evidence="1 2" key="1">
    <citation type="journal article" date="2007" name="Virology">
        <title>Sequence and annotation of the 369-kb NY-2A and the 345-kb AR158 viruses that infect Chlorella NC64A.</title>
        <authorList>
            <person name="Fitzgerald L.A."/>
            <person name="Graves M.V."/>
            <person name="Li X."/>
            <person name="Feldblyum T."/>
            <person name="Nierman W.C."/>
            <person name="Van Etten J.L."/>
        </authorList>
    </citation>
    <scope>NUCLEOTIDE SEQUENCE [LARGE SCALE GENOMIC DNA]</scope>
    <source>
        <strain evidence="1 2">NY-2A</strain>
    </source>
</reference>
<dbReference type="RefSeq" id="YP_001497236.1">
    <property type="nucleotide sequence ID" value="NC_009898.1"/>
</dbReference>
<organism evidence="1 2">
    <name type="scientific">Paramecium bursaria Chlorella virus NY2A</name>
    <name type="common">PBCV-NY2A</name>
    <dbReference type="NCBI Taxonomy" id="46021"/>
    <lineage>
        <taxon>Viruses</taxon>
        <taxon>Varidnaviria</taxon>
        <taxon>Bamfordvirae</taxon>
        <taxon>Nucleocytoviricota</taxon>
        <taxon>Megaviricetes</taxon>
        <taxon>Algavirales</taxon>
        <taxon>Phycodnaviridae</taxon>
        <taxon>Chlorovirus</taxon>
        <taxon>Chlorovirus americanus</taxon>
    </lineage>
</organism>
<accession>A7IVR5</accession>
<dbReference type="Pfam" id="PF06598">
    <property type="entry name" value="Chlorovi_GP_rpt"/>
    <property type="match status" value="10"/>
</dbReference>
<evidence type="ECO:0000313" key="2">
    <source>
        <dbReference type="Proteomes" id="UP000202419"/>
    </source>
</evidence>
<dbReference type="GeneID" id="5659019"/>
<dbReference type="Proteomes" id="UP000202419">
    <property type="component" value="Segment"/>
</dbReference>
<name>A7IVR5_PBCVN</name>
<dbReference type="KEGG" id="vg:5659019"/>